<dbReference type="Proteomes" id="UP001527181">
    <property type="component" value="Unassembled WGS sequence"/>
</dbReference>
<dbReference type="Pfam" id="PF09388">
    <property type="entry name" value="SpoOE-like"/>
    <property type="match status" value="1"/>
</dbReference>
<gene>
    <name evidence="1" type="ORF">M5X12_23765</name>
</gene>
<keyword evidence="2" id="KW-1185">Reference proteome</keyword>
<dbReference type="Gene3D" id="4.10.280.10">
    <property type="entry name" value="Helix-loop-helix DNA-binding domain"/>
    <property type="match status" value="1"/>
</dbReference>
<sequence>MSQNQEAADRDILMEEIDLCRLALEKRVLRLGISHPEVVEFSQMLDKLIILVQRSSG</sequence>
<dbReference type="EMBL" id="JAMDNP010000057">
    <property type="protein sequence ID" value="MCY9763531.1"/>
    <property type="molecule type" value="Genomic_DNA"/>
</dbReference>
<dbReference type="RefSeq" id="WP_163979281.1">
    <property type="nucleotide sequence ID" value="NZ_JAMDNP010000057.1"/>
</dbReference>
<reference evidence="1 2" key="1">
    <citation type="submission" date="2022-05" db="EMBL/GenBank/DDBJ databases">
        <title>Genome Sequencing of Bee-Associated Microbes.</title>
        <authorList>
            <person name="Dunlap C."/>
        </authorList>
    </citation>
    <scope>NUCLEOTIDE SEQUENCE [LARGE SCALE GENOMIC DNA]</scope>
    <source>
        <strain evidence="1 2">NRRL B-04010</strain>
    </source>
</reference>
<evidence type="ECO:0000313" key="1">
    <source>
        <dbReference type="EMBL" id="MCY9763531.1"/>
    </source>
</evidence>
<comment type="caution">
    <text evidence="1">The sequence shown here is derived from an EMBL/GenBank/DDBJ whole genome shotgun (WGS) entry which is preliminary data.</text>
</comment>
<organism evidence="1 2">
    <name type="scientific">Paenibacillus alvei</name>
    <name type="common">Bacillus alvei</name>
    <dbReference type="NCBI Taxonomy" id="44250"/>
    <lineage>
        <taxon>Bacteria</taxon>
        <taxon>Bacillati</taxon>
        <taxon>Bacillota</taxon>
        <taxon>Bacilli</taxon>
        <taxon>Bacillales</taxon>
        <taxon>Paenibacillaceae</taxon>
        <taxon>Paenibacillus</taxon>
    </lineage>
</organism>
<proteinExistence type="predicted"/>
<protein>
    <submittedName>
        <fullName evidence="1">Aspartyl-phosphate phosphatase Spo0E family protein</fullName>
    </submittedName>
</protein>
<accession>A0ABT4H3I1</accession>
<dbReference type="InterPro" id="IPR037208">
    <property type="entry name" value="Spo0E-like_sf"/>
</dbReference>
<name>A0ABT4H3I1_PAEAL</name>
<evidence type="ECO:0000313" key="2">
    <source>
        <dbReference type="Proteomes" id="UP001527181"/>
    </source>
</evidence>
<dbReference type="InterPro" id="IPR018540">
    <property type="entry name" value="Spo0E-like"/>
</dbReference>
<dbReference type="SUPFAM" id="SSF140500">
    <property type="entry name" value="BAS1536-like"/>
    <property type="match status" value="1"/>
</dbReference>
<dbReference type="InterPro" id="IPR036638">
    <property type="entry name" value="HLH_DNA-bd_sf"/>
</dbReference>